<comment type="caution">
    <text evidence="8">The sequence shown here is derived from an EMBL/GenBank/DDBJ whole genome shotgun (WGS) entry which is preliminary data.</text>
</comment>
<dbReference type="Proteomes" id="UP000023541">
    <property type="component" value="Unassembled WGS sequence"/>
</dbReference>
<dbReference type="GO" id="GO:0016746">
    <property type="term" value="F:acyltransferase activity"/>
    <property type="evidence" value="ECO:0007669"/>
    <property type="project" value="UniProtKB-KW"/>
</dbReference>
<gene>
    <name evidence="8" type="ORF">ATO12_07405</name>
</gene>
<dbReference type="Pfam" id="PF03279">
    <property type="entry name" value="Lip_A_acyltrans"/>
    <property type="match status" value="1"/>
</dbReference>
<dbReference type="CDD" id="cd07984">
    <property type="entry name" value="LPLAT_LABLAT-like"/>
    <property type="match status" value="1"/>
</dbReference>
<name>A0A023BPA8_9FLAO</name>
<keyword evidence="4 8" id="KW-0808">Transferase</keyword>
<accession>A0A023BPA8</accession>
<dbReference type="InterPro" id="IPR004960">
    <property type="entry name" value="LipA_acyltrans"/>
</dbReference>
<keyword evidence="9" id="KW-1185">Reference proteome</keyword>
<dbReference type="OrthoDB" id="9801955at2"/>
<sequence>MQLFVYRLVYPMLWVISKLPWRLLYFLSSTIYILVYHIIGYRKKVVTKNLTLAFPEKSIDEIYRIRKKFYKHMCDMFMEMIKSLSISKEEMIKRFTILDPHTFKEVQAHQKSIIVLMGHYASYEWAIAAQFAMDFPIVGVYKKIKNKHFDQLAHRIRGRFNTRLIRHRNVIKEITRDKVNGKLCAYGLLSDQSPKLKNALYWTDFMNIKVPVITGGEVLAKRLDMPVMYLKVEKVKRGYYQAKFIKITDDPKKCEDHFITKTYLSLLESQIKENPEYYLWTHRRWKHRSTKIPKGAIVD</sequence>
<evidence type="ECO:0000256" key="7">
    <source>
        <dbReference type="SAM" id="Phobius"/>
    </source>
</evidence>
<keyword evidence="6 8" id="KW-0012">Acyltransferase</keyword>
<keyword evidence="5 7" id="KW-0472">Membrane</keyword>
<comment type="subcellular location">
    <subcellularLocation>
        <location evidence="1">Cell inner membrane</location>
    </subcellularLocation>
</comment>
<dbReference type="eggNOG" id="COG1560">
    <property type="taxonomic scope" value="Bacteria"/>
</dbReference>
<evidence type="ECO:0000313" key="9">
    <source>
        <dbReference type="Proteomes" id="UP000023541"/>
    </source>
</evidence>
<dbReference type="PANTHER" id="PTHR30606">
    <property type="entry name" value="LIPID A BIOSYNTHESIS LAUROYL ACYLTRANSFERASE"/>
    <property type="match status" value="1"/>
</dbReference>
<dbReference type="EMBL" id="AQRA01000015">
    <property type="protein sequence ID" value="EZH71518.1"/>
    <property type="molecule type" value="Genomic_DNA"/>
</dbReference>
<dbReference type="GO" id="GO:0009247">
    <property type="term" value="P:glycolipid biosynthetic process"/>
    <property type="evidence" value="ECO:0007669"/>
    <property type="project" value="UniProtKB-ARBA"/>
</dbReference>
<organism evidence="8 9">
    <name type="scientific">Aquimarina atlantica</name>
    <dbReference type="NCBI Taxonomy" id="1317122"/>
    <lineage>
        <taxon>Bacteria</taxon>
        <taxon>Pseudomonadati</taxon>
        <taxon>Bacteroidota</taxon>
        <taxon>Flavobacteriia</taxon>
        <taxon>Flavobacteriales</taxon>
        <taxon>Flavobacteriaceae</taxon>
        <taxon>Aquimarina</taxon>
    </lineage>
</organism>
<evidence type="ECO:0000256" key="4">
    <source>
        <dbReference type="ARBA" id="ARBA00022679"/>
    </source>
</evidence>
<feature type="transmembrane region" description="Helical" evidence="7">
    <location>
        <begin position="20"/>
        <end position="39"/>
    </location>
</feature>
<dbReference type="PIRSF" id="PIRSF026649">
    <property type="entry name" value="MsbB"/>
    <property type="match status" value="1"/>
</dbReference>
<evidence type="ECO:0000313" key="8">
    <source>
        <dbReference type="EMBL" id="EZH71518.1"/>
    </source>
</evidence>
<evidence type="ECO:0000256" key="1">
    <source>
        <dbReference type="ARBA" id="ARBA00004533"/>
    </source>
</evidence>
<evidence type="ECO:0000256" key="5">
    <source>
        <dbReference type="ARBA" id="ARBA00023136"/>
    </source>
</evidence>
<dbReference type="PANTHER" id="PTHR30606:SF10">
    <property type="entry name" value="PHOSPHATIDYLINOSITOL MANNOSIDE ACYLTRANSFERASE"/>
    <property type="match status" value="1"/>
</dbReference>
<dbReference type="AlphaFoldDB" id="A0A023BPA8"/>
<dbReference type="GO" id="GO:0005886">
    <property type="term" value="C:plasma membrane"/>
    <property type="evidence" value="ECO:0007669"/>
    <property type="project" value="UniProtKB-SubCell"/>
</dbReference>
<keyword evidence="3" id="KW-0997">Cell inner membrane</keyword>
<protein>
    <submittedName>
        <fullName evidence="8">Lipid A biosynthesis acyltransferase</fullName>
    </submittedName>
</protein>
<keyword evidence="7" id="KW-1133">Transmembrane helix</keyword>
<dbReference type="STRING" id="1317122.ATO12_07405"/>
<dbReference type="RefSeq" id="WP_034247299.1">
    <property type="nucleotide sequence ID" value="NZ_AQRA01000015.1"/>
</dbReference>
<evidence type="ECO:0000256" key="2">
    <source>
        <dbReference type="ARBA" id="ARBA00022475"/>
    </source>
</evidence>
<evidence type="ECO:0000256" key="6">
    <source>
        <dbReference type="ARBA" id="ARBA00023315"/>
    </source>
</evidence>
<evidence type="ECO:0000256" key="3">
    <source>
        <dbReference type="ARBA" id="ARBA00022519"/>
    </source>
</evidence>
<reference evidence="8 9" key="1">
    <citation type="submission" date="2014-04" db="EMBL/GenBank/DDBJ databases">
        <title>Aquimarina sp. 22II-S11-z7 Genome Sequencing.</title>
        <authorList>
            <person name="Lai Q."/>
        </authorList>
    </citation>
    <scope>NUCLEOTIDE SEQUENCE [LARGE SCALE GENOMIC DNA]</scope>
    <source>
        <strain evidence="8 9">22II-S11-z7</strain>
    </source>
</reference>
<keyword evidence="7" id="KW-0812">Transmembrane</keyword>
<keyword evidence="2" id="KW-1003">Cell membrane</keyword>
<proteinExistence type="predicted"/>